<proteinExistence type="predicted"/>
<name>A0A381RWN2_9ZZZZ</name>
<dbReference type="InterPro" id="IPR036259">
    <property type="entry name" value="MFS_trans_sf"/>
</dbReference>
<evidence type="ECO:0000256" key="2">
    <source>
        <dbReference type="ARBA" id="ARBA00022692"/>
    </source>
</evidence>
<comment type="subcellular location">
    <subcellularLocation>
        <location evidence="1">Membrane</location>
        <topology evidence="1">Multi-pass membrane protein</topology>
    </subcellularLocation>
</comment>
<evidence type="ECO:0000313" key="7">
    <source>
        <dbReference type="EMBL" id="SUZ95418.1"/>
    </source>
</evidence>
<feature type="transmembrane region" description="Helical" evidence="5">
    <location>
        <begin position="115"/>
        <end position="133"/>
    </location>
</feature>
<keyword evidence="3 5" id="KW-1133">Transmembrane helix</keyword>
<dbReference type="InterPro" id="IPR011701">
    <property type="entry name" value="MFS"/>
</dbReference>
<organism evidence="7">
    <name type="scientific">marine metagenome</name>
    <dbReference type="NCBI Taxonomy" id="408172"/>
    <lineage>
        <taxon>unclassified sequences</taxon>
        <taxon>metagenomes</taxon>
        <taxon>ecological metagenomes</taxon>
    </lineage>
</organism>
<gene>
    <name evidence="7" type="ORF">METZ01_LOCUS48272</name>
</gene>
<dbReference type="SUPFAM" id="SSF103473">
    <property type="entry name" value="MFS general substrate transporter"/>
    <property type="match status" value="1"/>
</dbReference>
<feature type="transmembrane region" description="Helical" evidence="5">
    <location>
        <begin position="470"/>
        <end position="492"/>
    </location>
</feature>
<feature type="transmembrane region" description="Helical" evidence="5">
    <location>
        <begin position="441"/>
        <end position="464"/>
    </location>
</feature>
<feature type="non-terminal residue" evidence="7">
    <location>
        <position position="1"/>
    </location>
</feature>
<sequence length="523" mass="54651">VVVVHEVDERGLADLRSPRDDLVRERGPEPASGSAERFGLAHGPFHAWVRTLVVAPSDPAAPDGRLSRVVETIEYRAAVGIWRPLFALPLRRAVRTRKVPWWAPPDRLDARASRVLSLLACIQVVDGYLGTVITQTITFASDEFHRSDTAQGVTLAVVRLGIVVALAVVALADRSGRRRLLMAAAVLAVATTALGALSPGLWFLGGTQLVARGLTMGMGILIGVFAAEELPRGSRAYGVSLLALCAALGAGMAVWVLPVADLDPRGWRVVYLVPLVAIPGLVAIGRRLPESRRFTANAPAGADGGRSSGALRRIEGRRLLLLAASAFLILVFAAPASQFQNDFLKDHRGYTAAGITLFTLLTTTPAGIGIFMAGRLADTRGRRGVGAVGLLGGTAFIVVGYHTAGLAMWTTNVMGAVLGSLTVALGVYGPELFSTRHRARANGLIVTLGVAGSATGLLVVGMLADRFGSYGPAFSVVAVGPVLAAVLVLGWFPETARVELEALNPGDADLDDVSPGGATPDGS</sequence>
<dbReference type="Pfam" id="PF00083">
    <property type="entry name" value="Sugar_tr"/>
    <property type="match status" value="1"/>
</dbReference>
<dbReference type="Gene3D" id="1.20.1250.20">
    <property type="entry name" value="MFS general substrate transporter like domains"/>
    <property type="match status" value="2"/>
</dbReference>
<dbReference type="Pfam" id="PF07690">
    <property type="entry name" value="MFS_1"/>
    <property type="match status" value="1"/>
</dbReference>
<keyword evidence="2 5" id="KW-0812">Transmembrane</keyword>
<feature type="transmembrane region" description="Helical" evidence="5">
    <location>
        <begin position="319"/>
        <end position="337"/>
    </location>
</feature>
<accession>A0A381RWN2</accession>
<dbReference type="GO" id="GO:0005886">
    <property type="term" value="C:plasma membrane"/>
    <property type="evidence" value="ECO:0007669"/>
    <property type="project" value="TreeGrafter"/>
</dbReference>
<reference evidence="7" key="1">
    <citation type="submission" date="2018-05" db="EMBL/GenBank/DDBJ databases">
        <authorList>
            <person name="Lanie J.A."/>
            <person name="Ng W.-L."/>
            <person name="Kazmierczak K.M."/>
            <person name="Andrzejewski T.M."/>
            <person name="Davidsen T.M."/>
            <person name="Wayne K.J."/>
            <person name="Tettelin H."/>
            <person name="Glass J.I."/>
            <person name="Rusch D."/>
            <person name="Podicherti R."/>
            <person name="Tsui H.-C.T."/>
            <person name="Winkler M.E."/>
        </authorList>
    </citation>
    <scope>NUCLEOTIDE SEQUENCE</scope>
</reference>
<evidence type="ECO:0000256" key="4">
    <source>
        <dbReference type="ARBA" id="ARBA00023136"/>
    </source>
</evidence>
<evidence type="ECO:0000256" key="5">
    <source>
        <dbReference type="SAM" id="Phobius"/>
    </source>
</evidence>
<feature type="transmembrane region" description="Helical" evidence="5">
    <location>
        <begin position="409"/>
        <end position="429"/>
    </location>
</feature>
<evidence type="ECO:0000259" key="6">
    <source>
        <dbReference type="PROSITE" id="PS50850"/>
    </source>
</evidence>
<dbReference type="PANTHER" id="PTHR23508:SF10">
    <property type="entry name" value="CARBOXYLIC ACID TRANSPORTER PROTEIN HOMOLOG"/>
    <property type="match status" value="1"/>
</dbReference>
<feature type="transmembrane region" description="Helical" evidence="5">
    <location>
        <begin position="266"/>
        <end position="284"/>
    </location>
</feature>
<dbReference type="InterPro" id="IPR005828">
    <property type="entry name" value="MFS_sugar_transport-like"/>
</dbReference>
<keyword evidence="4 5" id="KW-0472">Membrane</keyword>
<dbReference type="AlphaFoldDB" id="A0A381RWN2"/>
<feature type="domain" description="Major facilitator superfamily (MFS) profile" evidence="6">
    <location>
        <begin position="115"/>
        <end position="496"/>
    </location>
</feature>
<evidence type="ECO:0000256" key="3">
    <source>
        <dbReference type="ARBA" id="ARBA00022989"/>
    </source>
</evidence>
<feature type="transmembrane region" description="Helical" evidence="5">
    <location>
        <begin position="153"/>
        <end position="173"/>
    </location>
</feature>
<dbReference type="CDD" id="cd06174">
    <property type="entry name" value="MFS"/>
    <property type="match status" value="1"/>
</dbReference>
<protein>
    <recommendedName>
        <fullName evidence="6">Major facilitator superfamily (MFS) profile domain-containing protein</fullName>
    </recommendedName>
</protein>
<feature type="transmembrane region" description="Helical" evidence="5">
    <location>
        <begin position="349"/>
        <end position="373"/>
    </location>
</feature>
<feature type="transmembrane region" description="Helical" evidence="5">
    <location>
        <begin position="209"/>
        <end position="227"/>
    </location>
</feature>
<dbReference type="PROSITE" id="PS50850">
    <property type="entry name" value="MFS"/>
    <property type="match status" value="1"/>
</dbReference>
<dbReference type="PANTHER" id="PTHR23508">
    <property type="entry name" value="CARBOXYLIC ACID TRANSPORTER PROTEIN HOMOLOG"/>
    <property type="match status" value="1"/>
</dbReference>
<dbReference type="EMBL" id="UINC01002323">
    <property type="protein sequence ID" value="SUZ95418.1"/>
    <property type="molecule type" value="Genomic_DNA"/>
</dbReference>
<feature type="transmembrane region" description="Helical" evidence="5">
    <location>
        <begin position="385"/>
        <end position="403"/>
    </location>
</feature>
<feature type="transmembrane region" description="Helical" evidence="5">
    <location>
        <begin position="239"/>
        <end position="260"/>
    </location>
</feature>
<dbReference type="InterPro" id="IPR020846">
    <property type="entry name" value="MFS_dom"/>
</dbReference>
<feature type="transmembrane region" description="Helical" evidence="5">
    <location>
        <begin position="180"/>
        <end position="203"/>
    </location>
</feature>
<dbReference type="GO" id="GO:0046943">
    <property type="term" value="F:carboxylic acid transmembrane transporter activity"/>
    <property type="evidence" value="ECO:0007669"/>
    <property type="project" value="TreeGrafter"/>
</dbReference>
<evidence type="ECO:0000256" key="1">
    <source>
        <dbReference type="ARBA" id="ARBA00004141"/>
    </source>
</evidence>